<evidence type="ECO:0008006" key="4">
    <source>
        <dbReference type="Google" id="ProtNLM"/>
    </source>
</evidence>
<dbReference type="Proteomes" id="UP001456524">
    <property type="component" value="Unassembled WGS sequence"/>
</dbReference>
<feature type="transmembrane region" description="Helical" evidence="1">
    <location>
        <begin position="20"/>
        <end position="42"/>
    </location>
</feature>
<gene>
    <name evidence="2" type="ORF">IWX90DRAFT_388808</name>
</gene>
<reference evidence="2 3" key="1">
    <citation type="journal article" date="2022" name="G3 (Bethesda)">
        <title>Enemy or ally: a genomic approach to elucidate the lifestyle of Phyllosticta citrichinaensis.</title>
        <authorList>
            <person name="Buijs V.A."/>
            <person name="Groenewald J.Z."/>
            <person name="Haridas S."/>
            <person name="LaButti K.M."/>
            <person name="Lipzen A."/>
            <person name="Martin F.M."/>
            <person name="Barry K."/>
            <person name="Grigoriev I.V."/>
            <person name="Crous P.W."/>
            <person name="Seidl M.F."/>
        </authorList>
    </citation>
    <scope>NUCLEOTIDE SEQUENCE [LARGE SCALE GENOMIC DNA]</scope>
    <source>
        <strain evidence="2 3">CBS 129764</strain>
    </source>
</reference>
<protein>
    <recommendedName>
        <fullName evidence="4">Monooxygenase</fullName>
    </recommendedName>
</protein>
<keyword evidence="3" id="KW-1185">Reference proteome</keyword>
<dbReference type="EMBL" id="JBBWUH010000007">
    <property type="protein sequence ID" value="KAK8161756.1"/>
    <property type="molecule type" value="Genomic_DNA"/>
</dbReference>
<keyword evidence="1" id="KW-1133">Transmembrane helix</keyword>
<organism evidence="2 3">
    <name type="scientific">Phyllosticta citrichinensis</name>
    <dbReference type="NCBI Taxonomy" id="1130410"/>
    <lineage>
        <taxon>Eukaryota</taxon>
        <taxon>Fungi</taxon>
        <taxon>Dikarya</taxon>
        <taxon>Ascomycota</taxon>
        <taxon>Pezizomycotina</taxon>
        <taxon>Dothideomycetes</taxon>
        <taxon>Dothideomycetes incertae sedis</taxon>
        <taxon>Botryosphaeriales</taxon>
        <taxon>Phyllostictaceae</taxon>
        <taxon>Phyllosticta</taxon>
    </lineage>
</organism>
<evidence type="ECO:0000256" key="1">
    <source>
        <dbReference type="SAM" id="Phobius"/>
    </source>
</evidence>
<sequence length="273" mass="30651">IRDQLTISSWLALGACLQSLLFWVAGRVALVPAFVLIFYRIVDTALMVKGVKSDPEAMENIIRNKYTVLYPDSQGKYSGKPANKDVVVFMIGARSNHPLGLFAPGFKTMGEHFDRLCVDVEARSEQYGLLGQTNCTVQGDVSTSTETMSVMFFENFEGLHKFAHDPLHREAWNWWNRDLAKFGHLSIWHEAFHSPAGHWEGIYVNSHPRGLGQLFSEPHAETEGPAYFSPIVDARKGVLKTSAGRISALRSKADEHDKYGKDPYENYGRMNAV</sequence>
<dbReference type="InterPro" id="IPR025444">
    <property type="entry name" value="Monooxy_af470"/>
</dbReference>
<keyword evidence="1" id="KW-0812">Transmembrane</keyword>
<dbReference type="Pfam" id="PF13826">
    <property type="entry name" value="Monooxy_af470-like"/>
    <property type="match status" value="1"/>
</dbReference>
<proteinExistence type="predicted"/>
<name>A0ABR1XNG1_9PEZI</name>
<evidence type="ECO:0000313" key="2">
    <source>
        <dbReference type="EMBL" id="KAK8161756.1"/>
    </source>
</evidence>
<evidence type="ECO:0000313" key="3">
    <source>
        <dbReference type="Proteomes" id="UP001456524"/>
    </source>
</evidence>
<comment type="caution">
    <text evidence="2">The sequence shown here is derived from an EMBL/GenBank/DDBJ whole genome shotgun (WGS) entry which is preliminary data.</text>
</comment>
<accession>A0ABR1XNG1</accession>
<keyword evidence="1" id="KW-0472">Membrane</keyword>
<feature type="non-terminal residue" evidence="2">
    <location>
        <position position="1"/>
    </location>
</feature>